<sequence length="43" mass="4851">MFASCQETIKTKNLSSYVRPQNDHILNAKCPLMLKPSLVGLEM</sequence>
<accession>A0A2P2P101</accession>
<dbReference type="EMBL" id="GGEC01067943">
    <property type="protein sequence ID" value="MBX48427.1"/>
    <property type="molecule type" value="Transcribed_RNA"/>
</dbReference>
<organism evidence="1">
    <name type="scientific">Rhizophora mucronata</name>
    <name type="common">Asiatic mangrove</name>
    <dbReference type="NCBI Taxonomy" id="61149"/>
    <lineage>
        <taxon>Eukaryota</taxon>
        <taxon>Viridiplantae</taxon>
        <taxon>Streptophyta</taxon>
        <taxon>Embryophyta</taxon>
        <taxon>Tracheophyta</taxon>
        <taxon>Spermatophyta</taxon>
        <taxon>Magnoliopsida</taxon>
        <taxon>eudicotyledons</taxon>
        <taxon>Gunneridae</taxon>
        <taxon>Pentapetalae</taxon>
        <taxon>rosids</taxon>
        <taxon>fabids</taxon>
        <taxon>Malpighiales</taxon>
        <taxon>Rhizophoraceae</taxon>
        <taxon>Rhizophora</taxon>
    </lineage>
</organism>
<protein>
    <submittedName>
        <fullName evidence="1">Uncharacterized protein</fullName>
    </submittedName>
</protein>
<evidence type="ECO:0000313" key="1">
    <source>
        <dbReference type="EMBL" id="MBX48427.1"/>
    </source>
</evidence>
<proteinExistence type="predicted"/>
<name>A0A2P2P101_RHIMU</name>
<reference evidence="1" key="1">
    <citation type="submission" date="2018-02" db="EMBL/GenBank/DDBJ databases">
        <title>Rhizophora mucronata_Transcriptome.</title>
        <authorList>
            <person name="Meera S.P."/>
            <person name="Sreeshan A."/>
            <person name="Augustine A."/>
        </authorList>
    </citation>
    <scope>NUCLEOTIDE SEQUENCE</scope>
    <source>
        <tissue evidence="1">Leaf</tissue>
    </source>
</reference>
<dbReference type="AlphaFoldDB" id="A0A2P2P101"/>